<feature type="domain" description="Glutamine amidotransferase" evidence="1">
    <location>
        <begin position="41"/>
        <end position="182"/>
    </location>
</feature>
<reference evidence="2 3" key="1">
    <citation type="submission" date="2018-02" db="EMBL/GenBank/DDBJ databases">
        <title>Genome sequencing of Solimonas sp. HR-BB.</title>
        <authorList>
            <person name="Lee Y."/>
            <person name="Jeon C.O."/>
        </authorList>
    </citation>
    <scope>NUCLEOTIDE SEQUENCE [LARGE SCALE GENOMIC DNA]</scope>
    <source>
        <strain evidence="2 3">HR-BB</strain>
    </source>
</reference>
<dbReference type="InterPro" id="IPR044992">
    <property type="entry name" value="ChyE-like"/>
</dbReference>
<dbReference type="InterPro" id="IPR029062">
    <property type="entry name" value="Class_I_gatase-like"/>
</dbReference>
<dbReference type="EMBL" id="PSNW01000002">
    <property type="protein sequence ID" value="PPE75108.1"/>
    <property type="molecule type" value="Genomic_DNA"/>
</dbReference>
<dbReference type="GO" id="GO:0016740">
    <property type="term" value="F:transferase activity"/>
    <property type="evidence" value="ECO:0007669"/>
    <property type="project" value="UniProtKB-KW"/>
</dbReference>
<comment type="caution">
    <text evidence="2">The sequence shown here is derived from an EMBL/GenBank/DDBJ whole genome shotgun (WGS) entry which is preliminary data.</text>
</comment>
<evidence type="ECO:0000259" key="1">
    <source>
        <dbReference type="Pfam" id="PF00117"/>
    </source>
</evidence>
<dbReference type="Pfam" id="PF00117">
    <property type="entry name" value="GATase"/>
    <property type="match status" value="1"/>
</dbReference>
<keyword evidence="3" id="KW-1185">Reference proteome</keyword>
<dbReference type="Gene3D" id="3.40.50.880">
    <property type="match status" value="1"/>
</dbReference>
<dbReference type="PROSITE" id="PS51273">
    <property type="entry name" value="GATASE_TYPE_1"/>
    <property type="match status" value="1"/>
</dbReference>
<dbReference type="SUPFAM" id="SSF52317">
    <property type="entry name" value="Class I glutamine amidotransferase-like"/>
    <property type="match status" value="1"/>
</dbReference>
<dbReference type="PANTHER" id="PTHR42695">
    <property type="entry name" value="GLUTAMINE AMIDOTRANSFERASE YLR126C-RELATED"/>
    <property type="match status" value="1"/>
</dbReference>
<dbReference type="Proteomes" id="UP000238220">
    <property type="component" value="Unassembled WGS sequence"/>
</dbReference>
<organism evidence="2 3">
    <name type="scientific">Solimonas fluminis</name>
    <dbReference type="NCBI Taxonomy" id="2086571"/>
    <lineage>
        <taxon>Bacteria</taxon>
        <taxon>Pseudomonadati</taxon>
        <taxon>Pseudomonadota</taxon>
        <taxon>Gammaproteobacteria</taxon>
        <taxon>Nevskiales</taxon>
        <taxon>Nevskiaceae</taxon>
        <taxon>Solimonas</taxon>
    </lineage>
</organism>
<gene>
    <name evidence="2" type="ORF">C3942_05380</name>
</gene>
<dbReference type="GO" id="GO:0005829">
    <property type="term" value="C:cytosol"/>
    <property type="evidence" value="ECO:0007669"/>
    <property type="project" value="TreeGrafter"/>
</dbReference>
<dbReference type="PANTHER" id="PTHR42695:SF5">
    <property type="entry name" value="GLUTAMINE AMIDOTRANSFERASE YLR126C-RELATED"/>
    <property type="match status" value="1"/>
</dbReference>
<keyword evidence="2" id="KW-0808">Transferase</keyword>
<dbReference type="RefSeq" id="WP_104229334.1">
    <property type="nucleotide sequence ID" value="NZ_PSNW01000002.1"/>
</dbReference>
<dbReference type="AlphaFoldDB" id="A0A2S5TJY4"/>
<evidence type="ECO:0000313" key="3">
    <source>
        <dbReference type="Proteomes" id="UP000238220"/>
    </source>
</evidence>
<name>A0A2S5TJY4_9GAMM</name>
<sequence>MRVHWLQHADFEDLGCIAPWLAQRGDQVSCTRLQQGETPPSADSFDWLIVMGGPMNIYEYEAHPWLRTEKALIRSAIDSGKKLLGICLGSQLIADVLGGPVTRNAHSEVGWFDLELSEAGRRSKFFGGFPPRFTAFHWHGDTFALPPGTQTLMSSEACAHQAYELEGRIAAIQFHLEVTAANAREWFEHERPAPARYVQTPDHILGQLDHFAGNNRLMLQLLQGFAQ</sequence>
<dbReference type="FunFam" id="3.40.50.880:FF:000033">
    <property type="entry name" value="Glutamine amidotransferase class-I"/>
    <property type="match status" value="1"/>
</dbReference>
<evidence type="ECO:0000313" key="2">
    <source>
        <dbReference type="EMBL" id="PPE75108.1"/>
    </source>
</evidence>
<proteinExistence type="predicted"/>
<protein>
    <submittedName>
        <fullName evidence="2">Amidotransferase</fullName>
    </submittedName>
</protein>
<dbReference type="InterPro" id="IPR017926">
    <property type="entry name" value="GATASE"/>
</dbReference>
<dbReference type="CDD" id="cd01741">
    <property type="entry name" value="GATase1_1"/>
    <property type="match status" value="1"/>
</dbReference>
<dbReference type="OrthoDB" id="9813383at2"/>
<accession>A0A2S5TJY4</accession>